<dbReference type="GO" id="GO:0004663">
    <property type="term" value="F:Rab geranylgeranyltransferase activity"/>
    <property type="evidence" value="ECO:0007669"/>
    <property type="project" value="TreeGrafter"/>
</dbReference>
<evidence type="ECO:0000256" key="1">
    <source>
        <dbReference type="ARBA" id="ARBA00001947"/>
    </source>
</evidence>
<reference evidence="11" key="1">
    <citation type="submission" date="2023-05" db="EMBL/GenBank/DDBJ databases">
        <authorList>
            <person name="Huff M."/>
        </authorList>
    </citation>
    <scope>NUCLEOTIDE SEQUENCE</scope>
</reference>
<comment type="similarity">
    <text evidence="2">Belongs to the protein prenyltransferase subunit beta family.</text>
</comment>
<dbReference type="InterPro" id="IPR001330">
    <property type="entry name" value="Prenyltrans"/>
</dbReference>
<sequence>MEHLRLNGAYWGLTTLDILGKLDAVDQDEVVSWVMHWQHESGGFGGNIGHDPHMLYTLSAIQVLALFDKIEVLDIEKPSLHTEVSYYASGVYMIWHANDRMKKYTRSKIAFIENRFVEALDDFGESRSTAPIPVLISAEQRSSGGGGGGVALIAGVVPGTNIPLGATDPPAVLEN</sequence>
<dbReference type="EMBL" id="OU503049">
    <property type="protein sequence ID" value="CAI9776352.1"/>
    <property type="molecule type" value="Genomic_DNA"/>
</dbReference>
<evidence type="ECO:0000256" key="5">
    <source>
        <dbReference type="ARBA" id="ARBA00022723"/>
    </source>
</evidence>
<proteinExistence type="inferred from homology"/>
<keyword evidence="5" id="KW-0479">Metal-binding</keyword>
<dbReference type="GO" id="GO:0046872">
    <property type="term" value="F:metal ion binding"/>
    <property type="evidence" value="ECO:0007669"/>
    <property type="project" value="UniProtKB-KW"/>
</dbReference>
<organism evidence="11 12">
    <name type="scientific">Fraxinus pennsylvanica</name>
    <dbReference type="NCBI Taxonomy" id="56036"/>
    <lineage>
        <taxon>Eukaryota</taxon>
        <taxon>Viridiplantae</taxon>
        <taxon>Streptophyta</taxon>
        <taxon>Embryophyta</taxon>
        <taxon>Tracheophyta</taxon>
        <taxon>Spermatophyta</taxon>
        <taxon>Magnoliopsida</taxon>
        <taxon>eudicotyledons</taxon>
        <taxon>Gunneridae</taxon>
        <taxon>Pentapetalae</taxon>
        <taxon>asterids</taxon>
        <taxon>lamiids</taxon>
        <taxon>Lamiales</taxon>
        <taxon>Oleaceae</taxon>
        <taxon>Oleeae</taxon>
        <taxon>Fraxinus</taxon>
    </lineage>
</organism>
<evidence type="ECO:0000256" key="2">
    <source>
        <dbReference type="ARBA" id="ARBA00010497"/>
    </source>
</evidence>
<feature type="domain" description="Prenyltransferase alpha-alpha toroid" evidence="10">
    <location>
        <begin position="2"/>
        <end position="77"/>
    </location>
</feature>
<name>A0AAD2E291_9LAMI</name>
<evidence type="ECO:0000256" key="8">
    <source>
        <dbReference type="ARBA" id="ARBA00030816"/>
    </source>
</evidence>
<dbReference type="SUPFAM" id="SSF48239">
    <property type="entry name" value="Terpenoid cyclases/Protein prenyltransferases"/>
    <property type="match status" value="1"/>
</dbReference>
<dbReference type="Gene3D" id="1.50.10.20">
    <property type="match status" value="1"/>
</dbReference>
<protein>
    <recommendedName>
        <fullName evidence="8">Geranylgeranyl transferase type II subunit beta</fullName>
    </recommendedName>
    <alternativeName>
        <fullName evidence="9">Type II protein geranyl-geranyltransferase subunit beta</fullName>
    </alternativeName>
</protein>
<dbReference type="PANTHER" id="PTHR11774">
    <property type="entry name" value="GERANYLGERANYL TRANSFERASE TYPE BETA SUBUNIT"/>
    <property type="match status" value="1"/>
</dbReference>
<dbReference type="Pfam" id="PF00432">
    <property type="entry name" value="Prenyltrans"/>
    <property type="match status" value="1"/>
</dbReference>
<evidence type="ECO:0000256" key="7">
    <source>
        <dbReference type="ARBA" id="ARBA00022833"/>
    </source>
</evidence>
<evidence type="ECO:0000256" key="9">
    <source>
        <dbReference type="ARBA" id="ARBA00032766"/>
    </source>
</evidence>
<evidence type="ECO:0000313" key="11">
    <source>
        <dbReference type="EMBL" id="CAI9776352.1"/>
    </source>
</evidence>
<keyword evidence="4" id="KW-0808">Transferase</keyword>
<comment type="cofactor">
    <cofactor evidence="1">
        <name>Zn(2+)</name>
        <dbReference type="ChEBI" id="CHEBI:29105"/>
    </cofactor>
</comment>
<keyword evidence="3" id="KW-0637">Prenyltransferase</keyword>
<keyword evidence="6" id="KW-0677">Repeat</keyword>
<keyword evidence="7" id="KW-0862">Zinc</keyword>
<gene>
    <name evidence="11" type="ORF">FPE_LOCUS23782</name>
</gene>
<evidence type="ECO:0000256" key="6">
    <source>
        <dbReference type="ARBA" id="ARBA00022737"/>
    </source>
</evidence>
<accession>A0AAD2E291</accession>
<dbReference type="GO" id="GO:0005968">
    <property type="term" value="C:Rab-protein geranylgeranyltransferase complex"/>
    <property type="evidence" value="ECO:0007669"/>
    <property type="project" value="TreeGrafter"/>
</dbReference>
<keyword evidence="12" id="KW-1185">Reference proteome</keyword>
<evidence type="ECO:0000256" key="4">
    <source>
        <dbReference type="ARBA" id="ARBA00022679"/>
    </source>
</evidence>
<evidence type="ECO:0000256" key="3">
    <source>
        <dbReference type="ARBA" id="ARBA00022602"/>
    </source>
</evidence>
<evidence type="ECO:0000259" key="10">
    <source>
        <dbReference type="Pfam" id="PF00432"/>
    </source>
</evidence>
<dbReference type="AlphaFoldDB" id="A0AAD2E291"/>
<dbReference type="InterPro" id="IPR008930">
    <property type="entry name" value="Terpenoid_cyclase/PrenylTrfase"/>
</dbReference>
<evidence type="ECO:0000313" key="12">
    <source>
        <dbReference type="Proteomes" id="UP000834106"/>
    </source>
</evidence>
<dbReference type="PANTHER" id="PTHR11774:SF11">
    <property type="entry name" value="GERANYLGERANYL TRANSFERASE TYPE-2 SUBUNIT BETA"/>
    <property type="match status" value="1"/>
</dbReference>
<dbReference type="Proteomes" id="UP000834106">
    <property type="component" value="Chromosome 14"/>
</dbReference>
<dbReference type="InterPro" id="IPR045089">
    <property type="entry name" value="PGGT1B-like"/>
</dbReference>